<keyword evidence="1" id="KW-0732">Signal</keyword>
<evidence type="ECO:0000313" key="3">
    <source>
        <dbReference type="Proteomes" id="UP000828251"/>
    </source>
</evidence>
<reference evidence="2 3" key="1">
    <citation type="journal article" date="2021" name="Plant Biotechnol. J.">
        <title>Multi-omics assisted identification of the key and species-specific regulatory components of drought-tolerant mechanisms in Gossypium stocksii.</title>
        <authorList>
            <person name="Yu D."/>
            <person name="Ke L."/>
            <person name="Zhang D."/>
            <person name="Wu Y."/>
            <person name="Sun Y."/>
            <person name="Mei J."/>
            <person name="Sun J."/>
            <person name="Sun Y."/>
        </authorList>
    </citation>
    <scope>NUCLEOTIDE SEQUENCE [LARGE SCALE GENOMIC DNA]</scope>
    <source>
        <strain evidence="3">cv. E1</strain>
        <tissue evidence="2">Leaf</tissue>
    </source>
</reference>
<protein>
    <submittedName>
        <fullName evidence="2">Uncharacterized protein</fullName>
    </submittedName>
</protein>
<organism evidence="2 3">
    <name type="scientific">Gossypium stocksii</name>
    <dbReference type="NCBI Taxonomy" id="47602"/>
    <lineage>
        <taxon>Eukaryota</taxon>
        <taxon>Viridiplantae</taxon>
        <taxon>Streptophyta</taxon>
        <taxon>Embryophyta</taxon>
        <taxon>Tracheophyta</taxon>
        <taxon>Spermatophyta</taxon>
        <taxon>Magnoliopsida</taxon>
        <taxon>eudicotyledons</taxon>
        <taxon>Gunneridae</taxon>
        <taxon>Pentapetalae</taxon>
        <taxon>rosids</taxon>
        <taxon>malvids</taxon>
        <taxon>Malvales</taxon>
        <taxon>Malvaceae</taxon>
        <taxon>Malvoideae</taxon>
        <taxon>Gossypium</taxon>
    </lineage>
</organism>
<dbReference type="EMBL" id="JAIQCV010000009">
    <property type="protein sequence ID" value="KAH1063740.1"/>
    <property type="molecule type" value="Genomic_DNA"/>
</dbReference>
<evidence type="ECO:0000313" key="2">
    <source>
        <dbReference type="EMBL" id="KAH1063740.1"/>
    </source>
</evidence>
<gene>
    <name evidence="2" type="ORF">J1N35_028727</name>
</gene>
<feature type="signal peptide" evidence="1">
    <location>
        <begin position="1"/>
        <end position="20"/>
    </location>
</feature>
<feature type="chain" id="PRO_5038483865" evidence="1">
    <location>
        <begin position="21"/>
        <end position="196"/>
    </location>
</feature>
<comment type="caution">
    <text evidence="2">The sequence shown here is derived from an EMBL/GenBank/DDBJ whole genome shotgun (WGS) entry which is preliminary data.</text>
</comment>
<proteinExistence type="predicted"/>
<evidence type="ECO:0000256" key="1">
    <source>
        <dbReference type="SAM" id="SignalP"/>
    </source>
</evidence>
<name>A0A9D3UWX8_9ROSI</name>
<sequence length="196" mass="22162">MKVGFVLFWVFLAFPYCAYLISKHGHYNHSHEARAKEKATAILVRKVTLNKTKKIPKLEEIPALLGILTPPMEPIHKVDSPIYTTNPPQIEILIETLPPTQPVVSSYIPPHDASSSEVEGIFPWRELLKSRLSSISLGSIFQQQNNSMPHQLKEALTFYLSSNLDLSPLALLEKASQTLFVEHELWSWAFKDTSGQ</sequence>
<dbReference type="Proteomes" id="UP000828251">
    <property type="component" value="Unassembled WGS sequence"/>
</dbReference>
<dbReference type="AlphaFoldDB" id="A0A9D3UWX8"/>
<keyword evidence="3" id="KW-1185">Reference proteome</keyword>
<accession>A0A9D3UWX8</accession>